<evidence type="ECO:0000313" key="3">
    <source>
        <dbReference type="Proteomes" id="UP000008312"/>
    </source>
</evidence>
<dbReference type="EMBL" id="FN668650">
    <property type="protein sequence ID" value="CBK22503.2"/>
    <property type="molecule type" value="Genomic_DNA"/>
</dbReference>
<keyword evidence="3" id="KW-1185">Reference proteome</keyword>
<dbReference type="RefSeq" id="XP_012896551.1">
    <property type="nucleotide sequence ID" value="XM_013041097.1"/>
</dbReference>
<dbReference type="GeneID" id="24922582"/>
<evidence type="ECO:0000256" key="1">
    <source>
        <dbReference type="SAM" id="MobiDB-lite"/>
    </source>
</evidence>
<dbReference type="OrthoDB" id="6261422at2759"/>
<dbReference type="AlphaFoldDB" id="D8M3N0"/>
<feature type="region of interest" description="Disordered" evidence="1">
    <location>
        <begin position="1"/>
        <end position="24"/>
    </location>
</feature>
<reference evidence="2" key="1">
    <citation type="submission" date="2010-02" db="EMBL/GenBank/DDBJ databases">
        <title>Sequencing and annotation of the Blastocystis hominis genome.</title>
        <authorList>
            <person name="Wincker P."/>
        </authorList>
    </citation>
    <scope>NUCLEOTIDE SEQUENCE</scope>
    <source>
        <strain evidence="2">Singapore isolate B</strain>
    </source>
</reference>
<accession>D8M3N0</accession>
<protein>
    <submittedName>
        <fullName evidence="2">Glycosyl transferase</fullName>
    </submittedName>
</protein>
<organism evidence="2">
    <name type="scientific">Blastocystis hominis</name>
    <dbReference type="NCBI Taxonomy" id="12968"/>
    <lineage>
        <taxon>Eukaryota</taxon>
        <taxon>Sar</taxon>
        <taxon>Stramenopiles</taxon>
        <taxon>Bigyra</taxon>
        <taxon>Opalozoa</taxon>
        <taxon>Opalinata</taxon>
        <taxon>Blastocystidae</taxon>
        <taxon>Blastocystis</taxon>
    </lineage>
</organism>
<gene>
    <name evidence="2" type="ORF">GSBLH_T00006458001</name>
</gene>
<feature type="compositionally biased region" description="Low complexity" evidence="1">
    <location>
        <begin position="1"/>
        <end position="18"/>
    </location>
</feature>
<evidence type="ECO:0000313" key="2">
    <source>
        <dbReference type="EMBL" id="CBK22503.2"/>
    </source>
</evidence>
<dbReference type="Proteomes" id="UP000008312">
    <property type="component" value="Unassembled WGS sequence"/>
</dbReference>
<sequence>MRSNSNFKSPKNKNSTSPPRLPAPPKNYAFAEDYDTQPMKLLVLLSSMEPDTRHLYYDVKNHILMYEFFQKFYSFKAIVFSNSTNVIEFCREHNVTVISDYLRNPYNMPYLRDLFLQAFHLKKALYYGYINGDIVLSPAIFELLNEHEIAGRVVNSRYRQVMDPSTKESYRAFLYACEKKGRLRHFNSADYFVFPRTFPFEKMKDVVIGRAKIDNYLMALMYRMHGYLIDSTYRVLGIHLGMYGYFDKEVIDPQEREDKNWNKLYSPNIKRSHASLEFAKWRVPAITNGVDWH</sequence>
<keyword evidence="2" id="KW-0808">Transferase</keyword>
<dbReference type="InParanoid" id="D8M3N0"/>
<proteinExistence type="predicted"/>
<name>D8M3N0_BLAHO</name>
<dbReference type="GO" id="GO:0016740">
    <property type="term" value="F:transferase activity"/>
    <property type="evidence" value="ECO:0007669"/>
    <property type="project" value="UniProtKB-KW"/>
</dbReference>